<evidence type="ECO:0000313" key="2">
    <source>
        <dbReference type="EMBL" id="KAK2140406.1"/>
    </source>
</evidence>
<comment type="caution">
    <text evidence="2">The sequence shown here is derived from an EMBL/GenBank/DDBJ whole genome shotgun (WGS) entry which is preliminary data.</text>
</comment>
<keyword evidence="4" id="KW-1185">Reference proteome</keyword>
<evidence type="ECO:0000313" key="3">
    <source>
        <dbReference type="EMBL" id="KAK2146219.1"/>
    </source>
</evidence>
<accession>A0AAD9ITP2</accession>
<feature type="compositionally biased region" description="Low complexity" evidence="1">
    <location>
        <begin position="68"/>
        <end position="78"/>
    </location>
</feature>
<feature type="region of interest" description="Disordered" evidence="1">
    <location>
        <begin position="59"/>
        <end position="78"/>
    </location>
</feature>
<gene>
    <name evidence="3" type="ORF">NP493_3737g00000</name>
    <name evidence="2" type="ORF">NP493_5804g00000</name>
</gene>
<evidence type="ECO:0000313" key="4">
    <source>
        <dbReference type="Proteomes" id="UP001209878"/>
    </source>
</evidence>
<dbReference type="Proteomes" id="UP001209878">
    <property type="component" value="Unassembled WGS sequence"/>
</dbReference>
<organism evidence="2 4">
    <name type="scientific">Ridgeia piscesae</name>
    <name type="common">Tubeworm</name>
    <dbReference type="NCBI Taxonomy" id="27915"/>
    <lineage>
        <taxon>Eukaryota</taxon>
        <taxon>Metazoa</taxon>
        <taxon>Spiralia</taxon>
        <taxon>Lophotrochozoa</taxon>
        <taxon>Annelida</taxon>
        <taxon>Polychaeta</taxon>
        <taxon>Sedentaria</taxon>
        <taxon>Canalipalpata</taxon>
        <taxon>Sabellida</taxon>
        <taxon>Siboglinidae</taxon>
        <taxon>Ridgeia</taxon>
    </lineage>
</organism>
<evidence type="ECO:0000256" key="1">
    <source>
        <dbReference type="SAM" id="MobiDB-lite"/>
    </source>
</evidence>
<protein>
    <submittedName>
        <fullName evidence="2">Uncharacterized protein</fullName>
    </submittedName>
</protein>
<dbReference type="AlphaFoldDB" id="A0AAD9ITP2"/>
<name>A0AAD9ITP2_RIDPI</name>
<reference evidence="2" key="1">
    <citation type="journal article" date="2023" name="Mol. Biol. Evol.">
        <title>Third-Generation Sequencing Reveals the Adaptive Role of the Epigenome in Three Deep-Sea Polychaetes.</title>
        <authorList>
            <person name="Perez M."/>
            <person name="Aroh O."/>
            <person name="Sun Y."/>
            <person name="Lan Y."/>
            <person name="Juniper S.K."/>
            <person name="Young C.R."/>
            <person name="Angers B."/>
            <person name="Qian P.Y."/>
        </authorList>
    </citation>
    <scope>NUCLEOTIDE SEQUENCE</scope>
    <source>
        <strain evidence="2">R07B-5</strain>
    </source>
</reference>
<proteinExistence type="predicted"/>
<dbReference type="EMBL" id="JAODUO010005788">
    <property type="protein sequence ID" value="KAK2140406.1"/>
    <property type="molecule type" value="Genomic_DNA"/>
</dbReference>
<sequence>MFASTYLQVLSVYGGSVSSTGDQLFRRPRKYTSSFCLRGISFVYGGSVVFERLRRKNGPDRRGRRVRCGPAGRPAPGR</sequence>
<dbReference type="EMBL" id="JAODUO010003723">
    <property type="protein sequence ID" value="KAK2146219.1"/>
    <property type="molecule type" value="Genomic_DNA"/>
</dbReference>